<accession>A0A2H1WCG0</accession>
<evidence type="ECO:0000313" key="1">
    <source>
        <dbReference type="EMBL" id="SOQ50765.1"/>
    </source>
</evidence>
<name>A0A2H1WCG0_SPOFR</name>
<proteinExistence type="predicted"/>
<dbReference type="EMBL" id="ODYU01007729">
    <property type="protein sequence ID" value="SOQ50765.1"/>
    <property type="molecule type" value="Genomic_DNA"/>
</dbReference>
<organism evidence="1">
    <name type="scientific">Spodoptera frugiperda</name>
    <name type="common">Fall armyworm</name>
    <dbReference type="NCBI Taxonomy" id="7108"/>
    <lineage>
        <taxon>Eukaryota</taxon>
        <taxon>Metazoa</taxon>
        <taxon>Ecdysozoa</taxon>
        <taxon>Arthropoda</taxon>
        <taxon>Hexapoda</taxon>
        <taxon>Insecta</taxon>
        <taxon>Pterygota</taxon>
        <taxon>Neoptera</taxon>
        <taxon>Endopterygota</taxon>
        <taxon>Lepidoptera</taxon>
        <taxon>Glossata</taxon>
        <taxon>Ditrysia</taxon>
        <taxon>Noctuoidea</taxon>
        <taxon>Noctuidae</taxon>
        <taxon>Amphipyrinae</taxon>
        <taxon>Spodoptera</taxon>
    </lineage>
</organism>
<sequence>MCHELFPVRLQWWTMGFFRKREVQQWMDEWNWCGLNRRFGNRSLKIIRFIRSEDNHPMSSPTLSEAKGSARLLLTKNHPVPSSALSRSPAQGCTRAKDRAGVAALPQTIYVDEARRGDLPVTFDPQPVTYIERPIDTHPAVSVAFDKDALH</sequence>
<protein>
    <submittedName>
        <fullName evidence="1">SFRICE_038194</fullName>
    </submittedName>
</protein>
<reference evidence="1" key="1">
    <citation type="submission" date="2016-07" db="EMBL/GenBank/DDBJ databases">
        <authorList>
            <person name="Bretaudeau A."/>
        </authorList>
    </citation>
    <scope>NUCLEOTIDE SEQUENCE</scope>
    <source>
        <strain evidence="1">Rice</strain>
        <tissue evidence="1">Whole body</tissue>
    </source>
</reference>
<dbReference type="AlphaFoldDB" id="A0A2H1WCG0"/>
<gene>
    <name evidence="1" type="ORF">SFRICE_038194</name>
</gene>